<accession>A0AAE9C6T3</accession>
<dbReference type="KEGG" id="vg:77944341"/>
<reference evidence="1" key="1">
    <citation type="submission" date="2021-10" db="EMBL/GenBank/DDBJ databases">
        <authorList>
            <person name="Gelman D."/>
            <person name="Alkalay-Oren S."/>
            <person name="Coppenhagen-Glazer S."/>
            <person name="Hazan R."/>
        </authorList>
    </citation>
    <scope>NUCLEOTIDE SEQUENCE</scope>
</reference>
<dbReference type="EMBL" id="OK665842">
    <property type="protein sequence ID" value="UEW68596.1"/>
    <property type="molecule type" value="Genomic_DNA"/>
</dbReference>
<dbReference type="Proteomes" id="UP000828188">
    <property type="component" value="Segment"/>
</dbReference>
<organism evidence="1 2">
    <name type="scientific">Burkholderia phage BgManors32</name>
    <dbReference type="NCBI Taxonomy" id="2894335"/>
    <lineage>
        <taxon>Viruses</taxon>
        <taxon>Duplodnaviria</taxon>
        <taxon>Heunggongvirae</taxon>
        <taxon>Uroviricota</taxon>
        <taxon>Caudoviricetes</taxon>
        <taxon>Bigmanorsvirus</taxon>
        <taxon>Bigmanorsvirus bgmanors32</taxon>
    </lineage>
</organism>
<name>A0AAE9C6T3_9CAUD</name>
<dbReference type="GeneID" id="77944341"/>
<protein>
    <submittedName>
        <fullName evidence="1">Uncharacterized protein</fullName>
    </submittedName>
</protein>
<evidence type="ECO:0000313" key="2">
    <source>
        <dbReference type="Proteomes" id="UP000828188"/>
    </source>
</evidence>
<proteinExistence type="predicted"/>
<keyword evidence="2" id="KW-1185">Reference proteome</keyword>
<sequence length="69" mass="8026">MKTVFRMLDYDMDCTPRPTDEGRFAAQVVVTKVGYHPEAAFRRLGEFDTEAEAVEYAKQFSAQWLKRYG</sequence>
<evidence type="ECO:0000313" key="1">
    <source>
        <dbReference type="EMBL" id="UEW68596.1"/>
    </source>
</evidence>
<dbReference type="RefSeq" id="YP_010668198.1">
    <property type="nucleotide sequence ID" value="NC_070955.1"/>
</dbReference>